<dbReference type="InterPro" id="IPR038062">
    <property type="entry name" value="ScdA-like_N_sf"/>
</dbReference>
<dbReference type="Gene3D" id="1.10.3910.10">
    <property type="entry name" value="SP0561-like"/>
    <property type="match status" value="1"/>
</dbReference>
<dbReference type="Pfam" id="PF08984">
    <property type="entry name" value="DUF1858"/>
    <property type="match status" value="1"/>
</dbReference>
<dbReference type="RefSeq" id="WP_204907847.1">
    <property type="nucleotide sequence ID" value="NZ_JACJLV010000003.1"/>
</dbReference>
<dbReference type="Proteomes" id="UP000713880">
    <property type="component" value="Unassembled WGS sequence"/>
</dbReference>
<evidence type="ECO:0000313" key="2">
    <source>
        <dbReference type="Proteomes" id="UP000713880"/>
    </source>
</evidence>
<accession>A0A938X0F1</accession>
<dbReference type="PANTHER" id="PTHR39341:SF1">
    <property type="entry name" value="DUF1858 DOMAIN-CONTAINING PROTEIN"/>
    <property type="match status" value="1"/>
</dbReference>
<gene>
    <name evidence="1" type="ORF">H6A13_01520</name>
</gene>
<name>A0A938X0F1_9CLOT</name>
<comment type="caution">
    <text evidence="1">The sequence shown here is derived from an EMBL/GenBank/DDBJ whole genome shotgun (WGS) entry which is preliminary data.</text>
</comment>
<reference evidence="1" key="1">
    <citation type="submission" date="2020-08" db="EMBL/GenBank/DDBJ databases">
        <authorList>
            <person name="Cejkova D."/>
            <person name="Kubasova T."/>
            <person name="Jahodarova E."/>
            <person name="Rychlik I."/>
        </authorList>
    </citation>
    <scope>NUCLEOTIDE SEQUENCE</scope>
    <source>
        <strain evidence="1">An420c</strain>
    </source>
</reference>
<reference evidence="1" key="2">
    <citation type="journal article" date="2021" name="Sci. Rep.">
        <title>The distribution of antibiotic resistance genes in chicken gut microbiota commensals.</title>
        <authorList>
            <person name="Juricova H."/>
            <person name="Matiasovicova J."/>
            <person name="Kubasova T."/>
            <person name="Cejkova D."/>
            <person name="Rychlik I."/>
        </authorList>
    </citation>
    <scope>NUCLEOTIDE SEQUENCE</scope>
    <source>
        <strain evidence="1">An420c</strain>
    </source>
</reference>
<dbReference type="NCBIfam" id="TIGR03980">
    <property type="entry name" value="prismane_assoc"/>
    <property type="match status" value="1"/>
</dbReference>
<dbReference type="InterPro" id="IPR023883">
    <property type="entry name" value="CHP03980_redox-disulphide"/>
</dbReference>
<sequence length="75" mass="8037">MAQVTKDMTFGELLVKYYDKCPQIVDVLMEAGMGCIGCPHSQMESIEQGAMGHGIDPDLLIAKLNATLTAHGVEA</sequence>
<dbReference type="SUPFAM" id="SSF140683">
    <property type="entry name" value="SP0561-like"/>
    <property type="match status" value="1"/>
</dbReference>
<keyword evidence="2" id="KW-1185">Reference proteome</keyword>
<dbReference type="PANTHER" id="PTHR39341">
    <property type="entry name" value="BSL7085 PROTEIN"/>
    <property type="match status" value="1"/>
</dbReference>
<organism evidence="1 2">
    <name type="scientific">Mordavella massiliensis</name>
    <dbReference type="NCBI Taxonomy" id="1871024"/>
    <lineage>
        <taxon>Bacteria</taxon>
        <taxon>Bacillati</taxon>
        <taxon>Bacillota</taxon>
        <taxon>Clostridia</taxon>
        <taxon>Eubacteriales</taxon>
        <taxon>Clostridiaceae</taxon>
        <taxon>Mordavella</taxon>
    </lineage>
</organism>
<proteinExistence type="predicted"/>
<evidence type="ECO:0000313" key="1">
    <source>
        <dbReference type="EMBL" id="MBM6825784.1"/>
    </source>
</evidence>
<dbReference type="AlphaFoldDB" id="A0A938X0F1"/>
<dbReference type="InterPro" id="IPR015077">
    <property type="entry name" value="DUF1858"/>
</dbReference>
<protein>
    <submittedName>
        <fullName evidence="1">DUF1858 domain-containing protein</fullName>
    </submittedName>
</protein>
<dbReference type="EMBL" id="JACJLV010000003">
    <property type="protein sequence ID" value="MBM6825784.1"/>
    <property type="molecule type" value="Genomic_DNA"/>
</dbReference>